<sequence>MATLSLGVSKAPPIVVAIPSLGVVAIKVGAASLYIEVAEADRLSVEIQHAAHQLSGESQDAAA</sequence>
<proteinExistence type="predicted"/>
<name>A0ABD7BZI6_STEMA</name>
<evidence type="ECO:0000313" key="1">
    <source>
        <dbReference type="EMBL" id="QQQ40941.1"/>
    </source>
</evidence>
<dbReference type="AlphaFoldDB" id="A0ABD7BZI6"/>
<protein>
    <submittedName>
        <fullName evidence="1">Uncharacterized protein</fullName>
    </submittedName>
</protein>
<dbReference type="Proteomes" id="UP000596095">
    <property type="component" value="Chromosome"/>
</dbReference>
<dbReference type="EMBL" id="CP067993">
    <property type="protein sequence ID" value="QQQ40941.1"/>
    <property type="molecule type" value="Genomic_DNA"/>
</dbReference>
<accession>A0ABD7BZI6</accession>
<reference evidence="1 2" key="1">
    <citation type="submission" date="2021-01" db="EMBL/GenBank/DDBJ databases">
        <title>Genome Characterization of a novel Stenotrophomonas isolate with high keratinase activity.</title>
        <authorList>
            <person name="Cao Z.-J."/>
        </authorList>
    </citation>
    <scope>NUCLEOTIDE SEQUENCE [LARGE SCALE GENOMIC DNA]</scope>
    <source>
        <strain evidence="1 2">DHHJ</strain>
    </source>
</reference>
<evidence type="ECO:0000313" key="2">
    <source>
        <dbReference type="Proteomes" id="UP000596095"/>
    </source>
</evidence>
<dbReference type="RefSeq" id="WP_201116686.1">
    <property type="nucleotide sequence ID" value="NZ_CP067993.1"/>
</dbReference>
<organism evidence="1 2">
    <name type="scientific">Stenotrophomonas maltophilia</name>
    <name type="common">Pseudomonas maltophilia</name>
    <name type="synonym">Xanthomonas maltophilia</name>
    <dbReference type="NCBI Taxonomy" id="40324"/>
    <lineage>
        <taxon>Bacteria</taxon>
        <taxon>Pseudomonadati</taxon>
        <taxon>Pseudomonadota</taxon>
        <taxon>Gammaproteobacteria</taxon>
        <taxon>Lysobacterales</taxon>
        <taxon>Lysobacteraceae</taxon>
        <taxon>Stenotrophomonas</taxon>
        <taxon>Stenotrophomonas maltophilia group</taxon>
    </lineage>
</organism>
<gene>
    <name evidence="1" type="ORF">JJL50_13350</name>
</gene>